<name>A0AAU9QV18_9VIBR</name>
<dbReference type="EMBL" id="CAKMUD010000094">
    <property type="protein sequence ID" value="CAH1599738.1"/>
    <property type="molecule type" value="Genomic_DNA"/>
</dbReference>
<accession>A0AAU9QV18</accession>
<sequence length="42" mass="4937">MLVNTHDQWFFPFSLYNGFTNMTNAYTGITGVINEPKEYVQF</sequence>
<reference evidence="1" key="1">
    <citation type="submission" date="2022-01" db="EMBL/GenBank/DDBJ databases">
        <authorList>
            <person name="Lagorce A."/>
        </authorList>
    </citation>
    <scope>NUCLEOTIDE SEQUENCE</scope>
    <source>
        <strain evidence="1">Th15_F1_A12</strain>
    </source>
</reference>
<proteinExistence type="predicted"/>
<comment type="caution">
    <text evidence="1">The sequence shown here is derived from an EMBL/GenBank/DDBJ whole genome shotgun (WGS) entry which is preliminary data.</text>
</comment>
<organism evidence="1 2">
    <name type="scientific">Vibrio jasicida</name>
    <dbReference type="NCBI Taxonomy" id="766224"/>
    <lineage>
        <taxon>Bacteria</taxon>
        <taxon>Pseudomonadati</taxon>
        <taxon>Pseudomonadota</taxon>
        <taxon>Gammaproteobacteria</taxon>
        <taxon>Vibrionales</taxon>
        <taxon>Vibrionaceae</taxon>
        <taxon>Vibrio</taxon>
    </lineage>
</organism>
<gene>
    <name evidence="1" type="ORF">THF1A12_40261</name>
</gene>
<protein>
    <submittedName>
        <fullName evidence="1">Uncharacterized protein</fullName>
    </submittedName>
</protein>
<evidence type="ECO:0000313" key="2">
    <source>
        <dbReference type="Proteomes" id="UP001295462"/>
    </source>
</evidence>
<dbReference type="Proteomes" id="UP001295462">
    <property type="component" value="Unassembled WGS sequence"/>
</dbReference>
<evidence type="ECO:0000313" key="1">
    <source>
        <dbReference type="EMBL" id="CAH1599738.1"/>
    </source>
</evidence>
<dbReference type="AlphaFoldDB" id="A0AAU9QV18"/>